<dbReference type="InParanoid" id="F4RUM0"/>
<feature type="compositionally biased region" description="Basic and acidic residues" evidence="7">
    <location>
        <begin position="188"/>
        <end position="203"/>
    </location>
</feature>
<comment type="similarity">
    <text evidence="1 6">Belongs to the peptidase A1 family.</text>
</comment>
<feature type="active site" evidence="5">
    <location>
        <position position="464"/>
    </location>
</feature>
<dbReference type="GO" id="GO:0004190">
    <property type="term" value="F:aspartic-type endopeptidase activity"/>
    <property type="evidence" value="ECO:0007669"/>
    <property type="project" value="UniProtKB-KW"/>
</dbReference>
<feature type="compositionally biased region" description="Basic and acidic residues" evidence="7">
    <location>
        <begin position="228"/>
        <end position="238"/>
    </location>
</feature>
<name>F4RUM0_MELLP</name>
<dbReference type="VEuPathDB" id="FungiDB:MELLADRAFT_65252"/>
<keyword evidence="3 6" id="KW-0064">Aspartyl protease</keyword>
<feature type="active site" evidence="5">
    <location>
        <position position="267"/>
    </location>
</feature>
<dbReference type="FunCoup" id="F4RUM0">
    <property type="interactions" value="44"/>
</dbReference>
<gene>
    <name evidence="10" type="ORF">MELLADRAFT_65252</name>
</gene>
<evidence type="ECO:0000256" key="4">
    <source>
        <dbReference type="ARBA" id="ARBA00022801"/>
    </source>
</evidence>
<evidence type="ECO:0000259" key="9">
    <source>
        <dbReference type="PROSITE" id="PS51767"/>
    </source>
</evidence>
<dbReference type="EMBL" id="GL883121">
    <property type="protein sequence ID" value="EGG03971.1"/>
    <property type="molecule type" value="Genomic_DNA"/>
</dbReference>
<dbReference type="InterPro" id="IPR001969">
    <property type="entry name" value="Aspartic_peptidase_AS"/>
</dbReference>
<evidence type="ECO:0000256" key="2">
    <source>
        <dbReference type="ARBA" id="ARBA00022670"/>
    </source>
</evidence>
<dbReference type="KEGG" id="mlr:MELLADRAFT_65252"/>
<dbReference type="Gene3D" id="2.40.70.10">
    <property type="entry name" value="Acid Proteases"/>
    <property type="match status" value="2"/>
</dbReference>
<reference evidence="11" key="1">
    <citation type="journal article" date="2011" name="Proc. Natl. Acad. Sci. U.S.A.">
        <title>Obligate biotrophy features unraveled by the genomic analysis of rust fungi.</title>
        <authorList>
            <person name="Duplessis S."/>
            <person name="Cuomo C.A."/>
            <person name="Lin Y.-C."/>
            <person name="Aerts A."/>
            <person name="Tisserant E."/>
            <person name="Veneault-Fourrey C."/>
            <person name="Joly D.L."/>
            <person name="Hacquard S."/>
            <person name="Amselem J."/>
            <person name="Cantarel B.L."/>
            <person name="Chiu R."/>
            <person name="Coutinho P.M."/>
            <person name="Feau N."/>
            <person name="Field M."/>
            <person name="Frey P."/>
            <person name="Gelhaye E."/>
            <person name="Goldberg J."/>
            <person name="Grabherr M.G."/>
            <person name="Kodira C.D."/>
            <person name="Kohler A."/>
            <person name="Kuees U."/>
            <person name="Lindquist E.A."/>
            <person name="Lucas S.M."/>
            <person name="Mago R."/>
            <person name="Mauceli E."/>
            <person name="Morin E."/>
            <person name="Murat C."/>
            <person name="Pangilinan J.L."/>
            <person name="Park R."/>
            <person name="Pearson M."/>
            <person name="Quesneville H."/>
            <person name="Rouhier N."/>
            <person name="Sakthikumar S."/>
            <person name="Salamov A.A."/>
            <person name="Schmutz J."/>
            <person name="Selles B."/>
            <person name="Shapiro H."/>
            <person name="Tanguay P."/>
            <person name="Tuskan G.A."/>
            <person name="Henrissat B."/>
            <person name="Van de Peer Y."/>
            <person name="Rouze P."/>
            <person name="Ellis J.G."/>
            <person name="Dodds P.N."/>
            <person name="Schein J.E."/>
            <person name="Zhong S."/>
            <person name="Hamelin R.C."/>
            <person name="Grigoriev I.V."/>
            <person name="Szabo L.J."/>
            <person name="Martin F."/>
        </authorList>
    </citation>
    <scope>NUCLEOTIDE SEQUENCE [LARGE SCALE GENOMIC DNA]</scope>
    <source>
        <strain evidence="11">98AG31 / pathotype 3-4-7</strain>
    </source>
</reference>
<dbReference type="SUPFAM" id="SSF50630">
    <property type="entry name" value="Acid proteases"/>
    <property type="match status" value="1"/>
</dbReference>
<keyword evidence="8" id="KW-0732">Signal</keyword>
<keyword evidence="2 6" id="KW-0645">Protease</keyword>
<dbReference type="PANTHER" id="PTHR47966">
    <property type="entry name" value="BETA-SITE APP-CLEAVING ENZYME, ISOFORM A-RELATED"/>
    <property type="match status" value="1"/>
</dbReference>
<dbReference type="PRINTS" id="PR00792">
    <property type="entry name" value="PEPSIN"/>
</dbReference>
<organism evidence="11">
    <name type="scientific">Melampsora larici-populina (strain 98AG31 / pathotype 3-4-7)</name>
    <name type="common">Poplar leaf rust fungus</name>
    <dbReference type="NCBI Taxonomy" id="747676"/>
    <lineage>
        <taxon>Eukaryota</taxon>
        <taxon>Fungi</taxon>
        <taxon>Dikarya</taxon>
        <taxon>Basidiomycota</taxon>
        <taxon>Pucciniomycotina</taxon>
        <taxon>Pucciniomycetes</taxon>
        <taxon>Pucciniales</taxon>
        <taxon>Melampsoraceae</taxon>
        <taxon>Melampsora</taxon>
    </lineage>
</organism>
<dbReference type="Proteomes" id="UP000001072">
    <property type="component" value="Unassembled WGS sequence"/>
</dbReference>
<dbReference type="InterPro" id="IPR034164">
    <property type="entry name" value="Pepsin-like_dom"/>
</dbReference>
<keyword evidence="11" id="KW-1185">Reference proteome</keyword>
<feature type="compositionally biased region" description="Polar residues" evidence="7">
    <location>
        <begin position="204"/>
        <end position="222"/>
    </location>
</feature>
<accession>F4RUM0</accession>
<dbReference type="GO" id="GO:0006508">
    <property type="term" value="P:proteolysis"/>
    <property type="evidence" value="ECO:0007669"/>
    <property type="project" value="UniProtKB-KW"/>
</dbReference>
<dbReference type="OrthoDB" id="15189at2759"/>
<feature type="chain" id="PRO_5003317980" evidence="8">
    <location>
        <begin position="27"/>
        <end position="577"/>
    </location>
</feature>
<keyword evidence="4 6" id="KW-0378">Hydrolase</keyword>
<dbReference type="PROSITE" id="PS51767">
    <property type="entry name" value="PEPTIDASE_A1"/>
    <property type="match status" value="1"/>
</dbReference>
<evidence type="ECO:0000256" key="3">
    <source>
        <dbReference type="ARBA" id="ARBA00022750"/>
    </source>
</evidence>
<evidence type="ECO:0000313" key="10">
    <source>
        <dbReference type="EMBL" id="EGG03971.1"/>
    </source>
</evidence>
<dbReference type="InterPro" id="IPR021109">
    <property type="entry name" value="Peptidase_aspartic_dom_sf"/>
</dbReference>
<dbReference type="InterPro" id="IPR033121">
    <property type="entry name" value="PEPTIDASE_A1"/>
</dbReference>
<evidence type="ECO:0000256" key="7">
    <source>
        <dbReference type="SAM" id="MobiDB-lite"/>
    </source>
</evidence>
<dbReference type="PROSITE" id="PS00141">
    <property type="entry name" value="ASP_PROTEASE"/>
    <property type="match status" value="1"/>
</dbReference>
<feature type="signal peptide" evidence="8">
    <location>
        <begin position="1"/>
        <end position="26"/>
    </location>
</feature>
<dbReference type="RefSeq" id="XP_007412764.1">
    <property type="nucleotide sequence ID" value="XM_007412702.1"/>
</dbReference>
<dbReference type="InterPro" id="IPR001461">
    <property type="entry name" value="Aspartic_peptidase_A1"/>
</dbReference>
<feature type="region of interest" description="Disordered" evidence="7">
    <location>
        <begin position="171"/>
        <end position="238"/>
    </location>
</feature>
<dbReference type="eggNOG" id="KOG1339">
    <property type="taxonomic scope" value="Eukaryota"/>
</dbReference>
<feature type="compositionally biased region" description="Basic residues" evidence="7">
    <location>
        <begin position="171"/>
        <end position="187"/>
    </location>
</feature>
<evidence type="ECO:0000256" key="8">
    <source>
        <dbReference type="SAM" id="SignalP"/>
    </source>
</evidence>
<dbReference type="CDD" id="cd05471">
    <property type="entry name" value="pepsin_like"/>
    <property type="match status" value="1"/>
</dbReference>
<evidence type="ECO:0000256" key="6">
    <source>
        <dbReference type="RuleBase" id="RU000454"/>
    </source>
</evidence>
<dbReference type="PANTHER" id="PTHR47966:SF51">
    <property type="entry name" value="BETA-SITE APP-CLEAVING ENZYME, ISOFORM A-RELATED"/>
    <property type="match status" value="1"/>
</dbReference>
<dbReference type="GeneID" id="18930409"/>
<feature type="region of interest" description="Disordered" evidence="7">
    <location>
        <begin position="128"/>
        <end position="151"/>
    </location>
</feature>
<dbReference type="HOGENOM" id="CLU_013253_1_3_1"/>
<proteinExistence type="inferred from homology"/>
<dbReference type="Pfam" id="PF00026">
    <property type="entry name" value="Asp"/>
    <property type="match status" value="1"/>
</dbReference>
<feature type="domain" description="Peptidase A1" evidence="9">
    <location>
        <begin position="249"/>
        <end position="572"/>
    </location>
</feature>
<dbReference type="FunFam" id="2.40.70.10:FF:000115">
    <property type="entry name" value="Lysosomal aspartic protease"/>
    <property type="match status" value="1"/>
</dbReference>
<evidence type="ECO:0000256" key="5">
    <source>
        <dbReference type="PIRSR" id="PIRSR601461-1"/>
    </source>
</evidence>
<evidence type="ECO:0000256" key="1">
    <source>
        <dbReference type="ARBA" id="ARBA00007447"/>
    </source>
</evidence>
<protein>
    <submittedName>
        <fullName evidence="10">Aspartic peptidase A1</fullName>
    </submittedName>
</protein>
<evidence type="ECO:0000313" key="11">
    <source>
        <dbReference type="Proteomes" id="UP000001072"/>
    </source>
</evidence>
<sequence>MGFSLTNSLIQLSTFITLIFISNVSSQLAIPLGPKSSLQDTSNHHPNYVGIVNWKTLKSFVTKTESRYKKKSYINLIEEQLVHPRRWISSKSLPKSITDLSSNYLQQFPDSNPSSSSLTNGLGLLRVSSEPKPIVTPPPSSSDEENQGMSSMDVKKGTAFARLGLARGTKYIHHQHSGRFKKMKKPTKGLDRTEQVGQDHQDNQDGSSRNFLLNSNARQTEPNPNPSHDNDVHSTKLFDSTSDKGDIEFYGSIQIGTPPLNFMIDFDTGSSDMWIKSLMCKKNCGKSSTNKHMYYNPKVSSTSTDMNQSFKIAYGVGGVSGTMYQDSVTVSGFSVKNQAFASCDMLSEDWINDPADGVLGLAFESIATSHAKPWFYNAMSQNPSLSSPESKMFSFAMGRSASGSYAQSELYIGGQNPSKFKGSFQYAPLISQTYWQIKLENLYCNNGKNLKTKVPITSTTAIIDSGTTYIAAPSDQAKAFWDTIPNSSTKAGDGFYTFPCGQSVRMTFDFGNGLELLVNDLDMNLGKVSPGSSRCVGAVFSGETGGDWILGISFMKSYYTTFDFANSRIGFALPSYH</sequence>
<dbReference type="AlphaFoldDB" id="F4RUM0"/>